<accession>A0ABY7WPR7</accession>
<evidence type="ECO:0000313" key="2">
    <source>
        <dbReference type="Proteomes" id="UP001221558"/>
    </source>
</evidence>
<sequence length="67" mass="7510">MAKGDALRRATLLTWDAKSKSFGSMDFDDERKRRTIAVDPRKPVFASSPRANLVGHTYVGLTIDQNE</sequence>
<protein>
    <submittedName>
        <fullName evidence="1">Uncharacterized protein</fullName>
    </submittedName>
</protein>
<organism evidence="1 2">
    <name type="scientific">Sphingobacterium oryzagri</name>
    <dbReference type="NCBI Taxonomy" id="3025669"/>
    <lineage>
        <taxon>Bacteria</taxon>
        <taxon>Pseudomonadati</taxon>
        <taxon>Bacteroidota</taxon>
        <taxon>Sphingobacteriia</taxon>
        <taxon>Sphingobacteriales</taxon>
        <taxon>Sphingobacteriaceae</taxon>
        <taxon>Sphingobacterium</taxon>
    </lineage>
</organism>
<evidence type="ECO:0000313" key="1">
    <source>
        <dbReference type="EMBL" id="WDF70539.1"/>
    </source>
</evidence>
<proteinExistence type="predicted"/>
<keyword evidence="2" id="KW-1185">Reference proteome</keyword>
<dbReference type="Proteomes" id="UP001221558">
    <property type="component" value="Chromosome"/>
</dbReference>
<reference evidence="1 2" key="1">
    <citation type="submission" date="2023-02" db="EMBL/GenBank/DDBJ databases">
        <title>Genome sequence of Sphingobacterium sp. KACC 22765.</title>
        <authorList>
            <person name="Kim S."/>
            <person name="Heo J."/>
            <person name="Kwon S.-W."/>
        </authorList>
    </citation>
    <scope>NUCLEOTIDE SEQUENCE [LARGE SCALE GENOMIC DNA]</scope>
    <source>
        <strain evidence="1 2">KACC 22765</strain>
    </source>
</reference>
<name>A0ABY7WPR7_9SPHI</name>
<dbReference type="EMBL" id="CP117880">
    <property type="protein sequence ID" value="WDF70539.1"/>
    <property type="molecule type" value="Genomic_DNA"/>
</dbReference>
<dbReference type="RefSeq" id="WP_274269245.1">
    <property type="nucleotide sequence ID" value="NZ_CP117880.1"/>
</dbReference>
<gene>
    <name evidence="1" type="ORF">PQ465_09225</name>
</gene>